<proteinExistence type="predicted"/>
<evidence type="ECO:0000256" key="1">
    <source>
        <dbReference type="ARBA" id="ARBA00012513"/>
    </source>
</evidence>
<feature type="transmembrane region" description="Helical" evidence="9">
    <location>
        <begin position="366"/>
        <end position="387"/>
    </location>
</feature>
<dbReference type="AlphaFoldDB" id="A0A7K0DUD6"/>
<dbReference type="Gene3D" id="3.30.200.20">
    <property type="entry name" value="Phosphorylase Kinase, domain 1"/>
    <property type="match status" value="1"/>
</dbReference>
<evidence type="ECO:0000256" key="8">
    <source>
        <dbReference type="SAM" id="MobiDB-lite"/>
    </source>
</evidence>
<dbReference type="InterPro" id="IPR036249">
    <property type="entry name" value="Thioredoxin-like_sf"/>
</dbReference>
<dbReference type="Pfam" id="PF13462">
    <property type="entry name" value="Thioredoxin_4"/>
    <property type="match status" value="1"/>
</dbReference>
<comment type="caution">
    <text evidence="11">The sequence shown here is derived from an EMBL/GenBank/DDBJ whole genome shotgun (WGS) entry which is preliminary data.</text>
</comment>
<evidence type="ECO:0000256" key="9">
    <source>
        <dbReference type="SAM" id="Phobius"/>
    </source>
</evidence>
<dbReference type="Gene3D" id="1.10.510.10">
    <property type="entry name" value="Transferase(Phosphotransferase) domain 1"/>
    <property type="match status" value="1"/>
</dbReference>
<dbReference type="GO" id="GO:0005524">
    <property type="term" value="F:ATP binding"/>
    <property type="evidence" value="ECO:0007669"/>
    <property type="project" value="UniProtKB-UniRule"/>
</dbReference>
<dbReference type="PANTHER" id="PTHR43289:SF6">
    <property type="entry name" value="SERINE_THREONINE-PROTEIN KINASE NEKL-3"/>
    <property type="match status" value="1"/>
</dbReference>
<sequence>MPLESGSVFAGHTIERVLGVGGMGVVYLARHPRLERSIALKVLSTNVSEDGRVRARFEREALLAARLDHPDIVPVYDRSGPESDTLWISMKHVPGGDVAQLLARSGGPLPPPRAVRLITGAAYGLDYAHQHGVLHRDVKPANILVEQDERGQERAVLTDFGIARAFDEAETTTGTTASFAYVAPERLRGEPVETRADVYSLGCTLYEMLTGSTPFPRASPGAMIAAHLNEQPPRPSLVRPGLPPGFDAVIATALAKRPADRFPTCVALAEAAARVMDEAQRRTTVNPRPGPPFPSQPQPQPQPIVPPPGPHTGPPPGRHTGPPPGPHTGIPPGPYPGPQPGPHTGPPPYPPVPQPYPPQRSGRGRIVAVAMLMVVLAVGGVLTGVYLSRRHHIDPIAVTTTTPPAATPGIQLLDDGVRIGVANAPTTIDMFNEPICPPCGKLLTNYSPDIQSGIDSGRLAVRFHLLHFLDDSSASRNYSTRAVAATRCVAQSGDAMVYLKTYQGLFTPAFQPAENGRTDHTDLELAQLARSVGASSATTDCITSGRLMDLARATADQGEDKLDQLEPAGFSTPAVFQGTVKVDTGRSDWVTRLN</sequence>
<dbReference type="Gene3D" id="3.40.30.10">
    <property type="entry name" value="Glutaredoxin"/>
    <property type="match status" value="1"/>
</dbReference>
<dbReference type="Pfam" id="PF00069">
    <property type="entry name" value="Pkinase"/>
    <property type="match status" value="1"/>
</dbReference>
<feature type="binding site" evidence="7">
    <location>
        <position position="41"/>
    </location>
    <ligand>
        <name>ATP</name>
        <dbReference type="ChEBI" id="CHEBI:30616"/>
    </ligand>
</feature>
<keyword evidence="3 11" id="KW-0808">Transferase</keyword>
<evidence type="ECO:0000256" key="4">
    <source>
        <dbReference type="ARBA" id="ARBA00022741"/>
    </source>
</evidence>
<keyword evidence="9" id="KW-0472">Membrane</keyword>
<dbReference type="PANTHER" id="PTHR43289">
    <property type="entry name" value="MITOGEN-ACTIVATED PROTEIN KINASE KINASE KINASE 20-RELATED"/>
    <property type="match status" value="1"/>
</dbReference>
<dbReference type="CDD" id="cd14014">
    <property type="entry name" value="STKc_PknB_like"/>
    <property type="match status" value="1"/>
</dbReference>
<dbReference type="PROSITE" id="PS00107">
    <property type="entry name" value="PROTEIN_KINASE_ATP"/>
    <property type="match status" value="1"/>
</dbReference>
<dbReference type="Proteomes" id="UP000431401">
    <property type="component" value="Unassembled WGS sequence"/>
</dbReference>
<keyword evidence="6 7" id="KW-0067">ATP-binding</keyword>
<dbReference type="InterPro" id="IPR017441">
    <property type="entry name" value="Protein_kinase_ATP_BS"/>
</dbReference>
<evidence type="ECO:0000313" key="11">
    <source>
        <dbReference type="EMBL" id="MQY28992.1"/>
    </source>
</evidence>
<evidence type="ECO:0000256" key="6">
    <source>
        <dbReference type="ARBA" id="ARBA00022840"/>
    </source>
</evidence>
<dbReference type="InterPro" id="IPR012336">
    <property type="entry name" value="Thioredoxin-like_fold"/>
</dbReference>
<evidence type="ECO:0000259" key="10">
    <source>
        <dbReference type="PROSITE" id="PS50011"/>
    </source>
</evidence>
<reference evidence="11 12" key="1">
    <citation type="submission" date="2019-10" db="EMBL/GenBank/DDBJ databases">
        <title>Nocardia macrotermitis sp. nov. and Nocardia aurantia sp. nov., isolated from the gut of fungus growing-termite Macrotermes natalensis.</title>
        <authorList>
            <person name="Benndorf R."/>
            <person name="Schwitalla J."/>
            <person name="Martin K."/>
            <person name="De Beer W."/>
            <person name="Kaster A.-K."/>
            <person name="Vollmers J."/>
            <person name="Poulsen M."/>
            <person name="Beemelmanns C."/>
        </authorList>
    </citation>
    <scope>NUCLEOTIDE SEQUENCE [LARGE SCALE GENOMIC DNA]</scope>
    <source>
        <strain evidence="11 12">RB56</strain>
    </source>
</reference>
<feature type="compositionally biased region" description="Pro residues" evidence="8">
    <location>
        <begin position="288"/>
        <end position="358"/>
    </location>
</feature>
<dbReference type="SMART" id="SM00220">
    <property type="entry name" value="S_TKc"/>
    <property type="match status" value="1"/>
</dbReference>
<keyword evidence="4 7" id="KW-0547">Nucleotide-binding</keyword>
<dbReference type="InterPro" id="IPR000719">
    <property type="entry name" value="Prot_kinase_dom"/>
</dbReference>
<dbReference type="SUPFAM" id="SSF56112">
    <property type="entry name" value="Protein kinase-like (PK-like)"/>
    <property type="match status" value="1"/>
</dbReference>
<evidence type="ECO:0000256" key="2">
    <source>
        <dbReference type="ARBA" id="ARBA00022527"/>
    </source>
</evidence>
<dbReference type="EC" id="2.7.11.1" evidence="1"/>
<dbReference type="SUPFAM" id="SSF52833">
    <property type="entry name" value="Thioredoxin-like"/>
    <property type="match status" value="1"/>
</dbReference>
<dbReference type="PROSITE" id="PS00108">
    <property type="entry name" value="PROTEIN_KINASE_ST"/>
    <property type="match status" value="1"/>
</dbReference>
<evidence type="ECO:0000256" key="5">
    <source>
        <dbReference type="ARBA" id="ARBA00022777"/>
    </source>
</evidence>
<keyword evidence="9" id="KW-0812">Transmembrane</keyword>
<gene>
    <name evidence="11" type="primary">pknE</name>
    <name evidence="11" type="ORF">NRB56_45810</name>
</gene>
<keyword evidence="12" id="KW-1185">Reference proteome</keyword>
<dbReference type="InterPro" id="IPR008271">
    <property type="entry name" value="Ser/Thr_kinase_AS"/>
</dbReference>
<feature type="region of interest" description="Disordered" evidence="8">
    <location>
        <begin position="278"/>
        <end position="360"/>
    </location>
</feature>
<dbReference type="PROSITE" id="PS50011">
    <property type="entry name" value="PROTEIN_KINASE_DOM"/>
    <property type="match status" value="1"/>
</dbReference>
<dbReference type="EMBL" id="WEGI01000010">
    <property type="protein sequence ID" value="MQY28992.1"/>
    <property type="molecule type" value="Genomic_DNA"/>
</dbReference>
<name>A0A7K0DUD6_9NOCA</name>
<feature type="domain" description="Protein kinase" evidence="10">
    <location>
        <begin position="12"/>
        <end position="273"/>
    </location>
</feature>
<dbReference type="GO" id="GO:0004674">
    <property type="term" value="F:protein serine/threonine kinase activity"/>
    <property type="evidence" value="ECO:0007669"/>
    <property type="project" value="UniProtKB-KW"/>
</dbReference>
<dbReference type="InterPro" id="IPR011009">
    <property type="entry name" value="Kinase-like_dom_sf"/>
</dbReference>
<keyword evidence="2" id="KW-0723">Serine/threonine-protein kinase</keyword>
<accession>A0A7K0DUD6</accession>
<evidence type="ECO:0000313" key="12">
    <source>
        <dbReference type="Proteomes" id="UP000431401"/>
    </source>
</evidence>
<dbReference type="RefSeq" id="WP_194290950.1">
    <property type="nucleotide sequence ID" value="NZ_WEGI01000010.1"/>
</dbReference>
<evidence type="ECO:0000256" key="3">
    <source>
        <dbReference type="ARBA" id="ARBA00022679"/>
    </source>
</evidence>
<evidence type="ECO:0000256" key="7">
    <source>
        <dbReference type="PROSITE-ProRule" id="PRU10141"/>
    </source>
</evidence>
<keyword evidence="5 11" id="KW-0418">Kinase</keyword>
<keyword evidence="9" id="KW-1133">Transmembrane helix</keyword>
<organism evidence="11 12">
    <name type="scientific">Nocardia aurantia</name>
    <dbReference type="NCBI Taxonomy" id="2585199"/>
    <lineage>
        <taxon>Bacteria</taxon>
        <taxon>Bacillati</taxon>
        <taxon>Actinomycetota</taxon>
        <taxon>Actinomycetes</taxon>
        <taxon>Mycobacteriales</taxon>
        <taxon>Nocardiaceae</taxon>
        <taxon>Nocardia</taxon>
    </lineage>
</organism>
<protein>
    <recommendedName>
        <fullName evidence="1">non-specific serine/threonine protein kinase</fullName>
        <ecNumber evidence="1">2.7.11.1</ecNumber>
    </recommendedName>
</protein>